<evidence type="ECO:0000259" key="2">
    <source>
        <dbReference type="Pfam" id="PF22659"/>
    </source>
</evidence>
<reference evidence="3 4" key="1">
    <citation type="submission" date="2015-03" db="EMBL/GenBank/DDBJ databases">
        <authorList>
            <person name="Murphy D."/>
        </authorList>
    </citation>
    <scope>NUCLEOTIDE SEQUENCE [LARGE SCALE GENOMIC DNA]</scope>
    <source>
        <strain evidence="3 4">BR165/97</strain>
    </source>
</reference>
<dbReference type="OrthoDB" id="8018325at2"/>
<organism evidence="3 4">
    <name type="scientific">Yersinia intermedia</name>
    <dbReference type="NCBI Taxonomy" id="631"/>
    <lineage>
        <taxon>Bacteria</taxon>
        <taxon>Pseudomonadati</taxon>
        <taxon>Pseudomonadota</taxon>
        <taxon>Gammaproteobacteria</taxon>
        <taxon>Enterobacterales</taxon>
        <taxon>Yersiniaceae</taxon>
        <taxon>Yersinia</taxon>
    </lineage>
</organism>
<evidence type="ECO:0000313" key="3">
    <source>
        <dbReference type="EMBL" id="CNG52094.1"/>
    </source>
</evidence>
<dbReference type="AlphaFoldDB" id="A0A0T9MVL1"/>
<sequence>MPSKAVRLPDTHVSKPPSVLPKTSIMRVARPTDTLKLISEMYCRGLGFNQLGHFADHQGFDGVILGHPHHTYHLEFTHHRGVRVGAAPTQDNLLVFYIPDEAQWVVQCQQMAAAGFREVTSYNPYWDVSGKTFEDSDGYRVVLQQQEWQL</sequence>
<dbReference type="Proteomes" id="UP000038750">
    <property type="component" value="Unassembled WGS sequence"/>
</dbReference>
<accession>A0A0T9MVL1</accession>
<name>A0A0T9MVL1_YERIN</name>
<dbReference type="SUPFAM" id="SSF54593">
    <property type="entry name" value="Glyoxalase/Bleomycin resistance protein/Dihydroxybiphenyl dioxygenase"/>
    <property type="match status" value="1"/>
</dbReference>
<dbReference type="InterPro" id="IPR029068">
    <property type="entry name" value="Glyas_Bleomycin-R_OHBP_Dase"/>
</dbReference>
<dbReference type="CDD" id="cd06587">
    <property type="entry name" value="VOC"/>
    <property type="match status" value="1"/>
</dbReference>
<dbReference type="EMBL" id="CPZJ01000020">
    <property type="protein sequence ID" value="CNG52094.1"/>
    <property type="molecule type" value="Genomic_DNA"/>
</dbReference>
<dbReference type="eggNOG" id="COG0346">
    <property type="taxonomic scope" value="Bacteria"/>
</dbReference>
<proteinExistence type="predicted"/>
<dbReference type="Pfam" id="PF22658">
    <property type="entry name" value="YycE-like_N"/>
    <property type="match status" value="1"/>
</dbReference>
<dbReference type="Gene3D" id="3.10.180.10">
    <property type="entry name" value="2,3-Dihydroxybiphenyl 1,2-Dioxygenase, domain 1"/>
    <property type="match status" value="1"/>
</dbReference>
<dbReference type="Pfam" id="PF22659">
    <property type="entry name" value="YycE-like_C"/>
    <property type="match status" value="1"/>
</dbReference>
<evidence type="ECO:0000313" key="4">
    <source>
        <dbReference type="Proteomes" id="UP000038750"/>
    </source>
</evidence>
<protein>
    <submittedName>
        <fullName evidence="3">Prolyl endopeptidase</fullName>
    </submittedName>
</protein>
<dbReference type="InterPro" id="IPR058998">
    <property type="entry name" value="YycE-like_N"/>
</dbReference>
<dbReference type="STRING" id="631.CH53_34"/>
<evidence type="ECO:0000259" key="1">
    <source>
        <dbReference type="Pfam" id="PF22658"/>
    </source>
</evidence>
<dbReference type="InterPro" id="IPR058997">
    <property type="entry name" value="YycE-like_C"/>
</dbReference>
<feature type="domain" description="YycE-like C-terminal" evidence="2">
    <location>
        <begin position="91"/>
        <end position="144"/>
    </location>
</feature>
<gene>
    <name evidence="3" type="primary">yycE</name>
    <name evidence="3" type="ORF">ERS008530_03964</name>
</gene>
<feature type="domain" description="YycE-like N-terminal" evidence="1">
    <location>
        <begin position="26"/>
        <end position="77"/>
    </location>
</feature>